<evidence type="ECO:0000313" key="5">
    <source>
        <dbReference type="EMBL" id="PAU97797.1"/>
    </source>
</evidence>
<dbReference type="SMART" id="SM00100">
    <property type="entry name" value="cNMP"/>
    <property type="match status" value="1"/>
</dbReference>
<comment type="caution">
    <text evidence="5">The sequence shown here is derived from an EMBL/GenBank/DDBJ whole genome shotgun (WGS) entry which is preliminary data.</text>
</comment>
<dbReference type="PROSITE" id="PS51063">
    <property type="entry name" value="HTH_CRP_2"/>
    <property type="match status" value="1"/>
</dbReference>
<accession>A0A2A2GLF6</accession>
<evidence type="ECO:0000256" key="3">
    <source>
        <dbReference type="ARBA" id="ARBA00023163"/>
    </source>
</evidence>
<keyword evidence="6" id="KW-1185">Reference proteome</keyword>
<dbReference type="SUPFAM" id="SSF51206">
    <property type="entry name" value="cAMP-binding domain-like"/>
    <property type="match status" value="1"/>
</dbReference>
<organism evidence="5 6">
    <name type="scientific">Paracoccus salipaludis</name>
    <dbReference type="NCBI Taxonomy" id="2032623"/>
    <lineage>
        <taxon>Bacteria</taxon>
        <taxon>Pseudomonadati</taxon>
        <taxon>Pseudomonadota</taxon>
        <taxon>Alphaproteobacteria</taxon>
        <taxon>Rhodobacterales</taxon>
        <taxon>Paracoccaceae</taxon>
        <taxon>Paracoccus</taxon>
    </lineage>
</organism>
<gene>
    <name evidence="5" type="ORF">CK240_07535</name>
</gene>
<reference evidence="5 6" key="1">
    <citation type="submission" date="2017-09" db="EMBL/GenBank/DDBJ databases">
        <title>Paracoccus alkalisoli sp. nov., isolated from saline alkaline soil.</title>
        <authorList>
            <person name="Dong X."/>
            <person name="Zhang G."/>
        </authorList>
    </citation>
    <scope>NUCLEOTIDE SEQUENCE [LARGE SCALE GENOMIC DNA]</scope>
    <source>
        <strain evidence="5 6">WN007</strain>
    </source>
</reference>
<dbReference type="OrthoDB" id="7584044at2"/>
<dbReference type="InterPro" id="IPR036390">
    <property type="entry name" value="WH_DNA-bd_sf"/>
</dbReference>
<dbReference type="SMART" id="SM00419">
    <property type="entry name" value="HTH_CRP"/>
    <property type="match status" value="1"/>
</dbReference>
<sequence length="258" mass="28914">MTGMTLAQAWPTLFTPQDAQLLSGKQDLVVPFRPREQILRSGKVADRLLFISRGFVGNYRVDRFGRRQFLAIQVPGDFVDLPGFLLGHRDMDAEALGPVELCALSPEHLQSLEAEAPAVDRKLWRISMIDAASGWHWIFRLGRLGGRARVASFFCDMLVRLYARGLCTFDGFDLPLTQTDLAEVSGMTPVHVSRMLSELREEGICAFAQGAVQILNLPALFQTGQYRWDHLYLGDDLDREIADKAGMRATPKRTHVAL</sequence>
<evidence type="ECO:0000259" key="4">
    <source>
        <dbReference type="PROSITE" id="PS51063"/>
    </source>
</evidence>
<dbReference type="InterPro" id="IPR014710">
    <property type="entry name" value="RmlC-like_jellyroll"/>
</dbReference>
<dbReference type="Proteomes" id="UP000218023">
    <property type="component" value="Unassembled WGS sequence"/>
</dbReference>
<dbReference type="GO" id="GO:0006355">
    <property type="term" value="P:regulation of DNA-templated transcription"/>
    <property type="evidence" value="ECO:0007669"/>
    <property type="project" value="InterPro"/>
</dbReference>
<feature type="domain" description="HTH crp-type" evidence="4">
    <location>
        <begin position="144"/>
        <end position="218"/>
    </location>
</feature>
<evidence type="ECO:0000313" key="6">
    <source>
        <dbReference type="Proteomes" id="UP000218023"/>
    </source>
</evidence>
<dbReference type="Pfam" id="PF13545">
    <property type="entry name" value="HTH_Crp_2"/>
    <property type="match status" value="1"/>
</dbReference>
<name>A0A2A2GLF6_9RHOB</name>
<dbReference type="Gene3D" id="1.10.10.10">
    <property type="entry name" value="Winged helix-like DNA-binding domain superfamily/Winged helix DNA-binding domain"/>
    <property type="match status" value="1"/>
</dbReference>
<dbReference type="InterPro" id="IPR012318">
    <property type="entry name" value="HTH_CRP"/>
</dbReference>
<dbReference type="InterPro" id="IPR036388">
    <property type="entry name" value="WH-like_DNA-bd_sf"/>
</dbReference>
<evidence type="ECO:0000256" key="1">
    <source>
        <dbReference type="ARBA" id="ARBA00023015"/>
    </source>
</evidence>
<keyword evidence="1" id="KW-0805">Transcription regulation</keyword>
<keyword evidence="3" id="KW-0804">Transcription</keyword>
<dbReference type="GO" id="GO:0003677">
    <property type="term" value="F:DNA binding"/>
    <property type="evidence" value="ECO:0007669"/>
    <property type="project" value="UniProtKB-KW"/>
</dbReference>
<proteinExistence type="predicted"/>
<dbReference type="Gene3D" id="2.60.120.10">
    <property type="entry name" value="Jelly Rolls"/>
    <property type="match status" value="1"/>
</dbReference>
<dbReference type="Pfam" id="PF00027">
    <property type="entry name" value="cNMP_binding"/>
    <property type="match status" value="1"/>
</dbReference>
<dbReference type="CDD" id="cd00038">
    <property type="entry name" value="CAP_ED"/>
    <property type="match status" value="1"/>
</dbReference>
<dbReference type="AlphaFoldDB" id="A0A2A2GLF6"/>
<keyword evidence="2" id="KW-0238">DNA-binding</keyword>
<protein>
    <submittedName>
        <fullName evidence="5">Crp/Fnr family transcriptional regulator</fullName>
    </submittedName>
</protein>
<dbReference type="InterPro" id="IPR000595">
    <property type="entry name" value="cNMP-bd_dom"/>
</dbReference>
<dbReference type="InterPro" id="IPR018490">
    <property type="entry name" value="cNMP-bd_dom_sf"/>
</dbReference>
<evidence type="ECO:0000256" key="2">
    <source>
        <dbReference type="ARBA" id="ARBA00023125"/>
    </source>
</evidence>
<dbReference type="SUPFAM" id="SSF46785">
    <property type="entry name" value="Winged helix' DNA-binding domain"/>
    <property type="match status" value="1"/>
</dbReference>
<dbReference type="EMBL" id="NSJZ01000004">
    <property type="protein sequence ID" value="PAU97797.1"/>
    <property type="molecule type" value="Genomic_DNA"/>
</dbReference>